<organism evidence="1">
    <name type="scientific">viral metagenome</name>
    <dbReference type="NCBI Taxonomy" id="1070528"/>
    <lineage>
        <taxon>unclassified sequences</taxon>
        <taxon>metagenomes</taxon>
        <taxon>organismal metagenomes</taxon>
    </lineage>
</organism>
<dbReference type="Gene3D" id="3.40.50.150">
    <property type="entry name" value="Vaccinia Virus protein VP39"/>
    <property type="match status" value="1"/>
</dbReference>
<dbReference type="InterPro" id="IPR029063">
    <property type="entry name" value="SAM-dependent_MTases_sf"/>
</dbReference>
<dbReference type="GO" id="GO:0032259">
    <property type="term" value="P:methylation"/>
    <property type="evidence" value="ECO:0007669"/>
    <property type="project" value="UniProtKB-KW"/>
</dbReference>
<protein>
    <submittedName>
        <fullName evidence="1">Putative methyltransferase</fullName>
    </submittedName>
</protein>
<evidence type="ECO:0000313" key="1">
    <source>
        <dbReference type="EMBL" id="QJI00001.1"/>
    </source>
</evidence>
<reference evidence="1" key="1">
    <citation type="submission" date="2020-03" db="EMBL/GenBank/DDBJ databases">
        <title>The deep terrestrial virosphere.</title>
        <authorList>
            <person name="Holmfeldt K."/>
            <person name="Nilsson E."/>
            <person name="Simone D."/>
            <person name="Lopez-Fernandez M."/>
            <person name="Wu X."/>
            <person name="de Brujin I."/>
            <person name="Lundin D."/>
            <person name="Andersson A."/>
            <person name="Bertilsson S."/>
            <person name="Dopson M."/>
        </authorList>
    </citation>
    <scope>NUCLEOTIDE SEQUENCE</scope>
    <source>
        <strain evidence="1">TM448B01760</strain>
    </source>
</reference>
<gene>
    <name evidence="1" type="ORF">TM448B01760_0012</name>
</gene>
<sequence length="245" mass="28130">MTEKQFLARLDDYGNISGICDMPEDFHDTKNYLVYVGPSDRGDGLLDAIRLKKGSWDIMDAFIPKILKYVPGPIVEIGMGESTTIFANHAYQAGVVLYSCDIEMGGMFKVFDKPLFEQHVCFIGKSEDFIKGFKDEPSIVFLDGEHCYAAVKREVDFFLPLIKEGGVLFMHDTFPPLERQIVPDKFGRKPGDVYKARRELENNPDVDVFTFPYSAHNMGLTMVMKHQKNKYRKHWQRNGRLNEIN</sequence>
<keyword evidence="1" id="KW-0808">Transferase</keyword>
<dbReference type="AlphaFoldDB" id="A0A6M3XPR7"/>
<keyword evidence="1" id="KW-0489">Methyltransferase</keyword>
<dbReference type="GO" id="GO:0008168">
    <property type="term" value="F:methyltransferase activity"/>
    <property type="evidence" value="ECO:0007669"/>
    <property type="project" value="UniProtKB-KW"/>
</dbReference>
<name>A0A6M3XPR7_9ZZZZ</name>
<dbReference type="EMBL" id="MT144821">
    <property type="protein sequence ID" value="QJI00001.1"/>
    <property type="molecule type" value="Genomic_DNA"/>
</dbReference>
<proteinExistence type="predicted"/>
<dbReference type="Pfam" id="PF13578">
    <property type="entry name" value="Methyltransf_24"/>
    <property type="match status" value="1"/>
</dbReference>
<dbReference type="SUPFAM" id="SSF53335">
    <property type="entry name" value="S-adenosyl-L-methionine-dependent methyltransferases"/>
    <property type="match status" value="1"/>
</dbReference>
<accession>A0A6M3XPR7</accession>